<name>A0A956SC95_UNCEI</name>
<evidence type="ECO:0000259" key="2">
    <source>
        <dbReference type="Pfam" id="PF14349"/>
    </source>
</evidence>
<feature type="domain" description="Gliding motility protein SprA N-terminal" evidence="2">
    <location>
        <begin position="1565"/>
        <end position="1694"/>
    </location>
</feature>
<sequence>MKTSFFHSMTAHRVAAALAVLVISILVSSCGRSQSGWVGRGGSIFAGGGKAEPELEEETAPPDTGRGRGPARTLEEIAAQYDQEVEPTRPDRSAQSGRKRPTSVRERAARLDSLRTATTPGAIRPADVARVEAARAESLSGFWTARRDSLAAIGAEVPDSLTARVDSLARVAESAASRAAEADASEIADAELEELAGAEADTTDVIPDWVSEASGVSTWTPDQMPEEAYFETPAEARLGSAFRPFAQSEQLDPAQDAWLYRMAQTRRLRAEARQSPILGPSAKTVIDTTEFRPWTPDGPELKAQDFISHQYAFDYEQMRITFDNLYDSRVPVRPKLVLSMDEYIRRLESDAIHRLWTDAFHEDLARTDRKKGQDRLINLDIPVELPGGLQGIFGKGKPSLSVSGSETISLQGRSRWFPNMAATETQGGQSKFPQLTMEQKLNLRLTGTIGDKVTVDVEQSSESDTPLANRIKIRYNGYEDEIVQRVELGNTSLRLPGTKYVSFNGQAEGLFGINALAKLGDVDFNLILSKQEGKSDEKSIKLTAEVQTVRIEDYDYVAGTFFFLRDPDGCPWRLETIQLYLDDQDQSNDTEQNAIPATATLNGEAPVGDEPLYEGKFHQLEEGVDFDIVSPWFYYGHPAIQLRRPIVDTQTVLAVQLTGTALDPVDLSDDGPIRVGGVEGGKVYLAMLRPVRSNPRDLASGPWGSLAKYEMKNVYDLGARNVLQEGFEMKIRRKYYSGEEKEPDRTDDGVTLLEVTGLDRQTETGGDVQAGPDDLPDTRLRSFDLGRGFIIFPDLRPFDPSLSDLCLEADCNYCRVNPNAYATMGARNMAWTTLDSTAYRAPDLYNQDLRSAPNKDEFSKYYLEVTYRSPISSIRLPAFNIIEGSESVVVSGRKLQRDVHYRIDYNLGEIEILDAAGVSETEDISVSYSHVPFGGGGGQKTLAGVSAFIRPEGAKWNVSSTWLFESKGGVPGLEGNRPRLGEEPSRTLVGEFAGQYLTDSWWLTDMVDKLPLLNAREASRFELEGGIGVSIPNPNTKNQLYIDDFEGAKDVSFLSISRRAWRPASIPLRVLQEEGGSVLDASGRKGEVIWYSPRKAAQEFDLQPTLERTEGDNNRPVIELYFAPRGATEEERRESWVGLSQPLSTRNGLNFSTAQFLDIWINDGVPYEDRSEREGTLYLELGQVSEDAIWQRNDLFADQSTWQVFSPNDSLDTEDVITRDGQLDFNDRDNEDTGLDNRLARDPADGFDDYKFSETNAQDDGEYQPIEFRYINGTEGNQELDTEDLNGDGNIDTFESYFEIALDLADESLWETDVRRDFVLSDPGEPLTETPADSSGWRRLRVALSDEDRVRLWQSGAGDPIWEQIFQARLWFTGFSGERERVQIAGIEVIGNRWLESPLTDLAGRELDPTDIRPGEDFYVGVVNNKDDAAIYDPPFEPQTNRDDNTTEREQSIALELRGLQPGHRAAAFKTYPQKQDFSTLYEELEFYLNSRDVAGSADLMFSVRLSRDAATDTLNYYEYRTPVPDGWVLESVDLAEWSRLQLSTPNELTDRVEEDLGGGRSIIRRGEPSLNEIRMVSFAVENVGRTSLPDGSVWVNEFRLNGVKKDKGVAARASVDMKLSNVGTLFAGVERKGADFLSIGQDQGSGTTTTVSNFRGSMNLDRFWESSGITVPLTVSQSRDRRVPKFQPNKDLILENPREDDITELVNQSLQLSYKKSASQRGWMRYLVDPFSGNFDWRRAEEFTPTRRDTTVTKSASLRWSLGLTDQGKIKLGSATKGPFKNAEINLLPTLLSWSYGRSTTEVDRYSRTDLSQEFTRSGVTNSRSTTLGLGAKLQPIRSVTYSYNSGRNLELTESEKKLFGVGLGHEVSRAQSVDANYDVPILRTALSPRINWRSSSTLSLYQAGGTQEGEPERTNGLTNQHTTSISGRFDPAKLKAAFENMPFFGAGPDSAGSRSSRRSSRDAGFRFDPVSVTYSFGESSSLNRRVGTPSLAYQLGFDTSPGDAVSSLPTSSGSVSSDNRWSFDTNVRLPFGATVRTGYQSSHGNQRRDGIPAKSSEKTWPDLDIGWGQLHSRLGLDRLLKLKSFTAKTSYSVRRKEVSSGGIDSKDITIDRSLSPLLDIRATLDNGMQATLTSSSIRSQRDRVGVTVTQNITTTNRASLQLKKNLNLRRRVKVPGSSQSRMVTTRMDVSAGVDWQQSKQENVQPGLAPEVQSDTAKWGVNTTTNYNFTDRISGTGRVGYEQTSDNKNRARNQRAVEVRVSATFTF</sequence>
<dbReference type="PROSITE" id="PS51257">
    <property type="entry name" value="PROKAR_LIPOPROTEIN"/>
    <property type="match status" value="1"/>
</dbReference>
<feature type="region of interest" description="Disordered" evidence="1">
    <location>
        <begin position="1905"/>
        <end position="1928"/>
    </location>
</feature>
<dbReference type="InterPro" id="IPR026377">
    <property type="entry name" value="Cell_surface_SprA"/>
</dbReference>
<reference evidence="3" key="1">
    <citation type="submission" date="2020-04" db="EMBL/GenBank/DDBJ databases">
        <authorList>
            <person name="Zhang T."/>
        </authorList>
    </citation>
    <scope>NUCLEOTIDE SEQUENCE</scope>
    <source>
        <strain evidence="3">HKST-UBA02</strain>
    </source>
</reference>
<gene>
    <name evidence="3" type="primary">sprA</name>
    <name evidence="3" type="ORF">KDA27_05060</name>
</gene>
<evidence type="ECO:0000256" key="1">
    <source>
        <dbReference type="SAM" id="MobiDB-lite"/>
    </source>
</evidence>
<dbReference type="Proteomes" id="UP000739538">
    <property type="component" value="Unassembled WGS sequence"/>
</dbReference>
<protein>
    <submittedName>
        <fullName evidence="3">Cell surface protein SprA</fullName>
    </submittedName>
</protein>
<evidence type="ECO:0000313" key="4">
    <source>
        <dbReference type="Proteomes" id="UP000739538"/>
    </source>
</evidence>
<dbReference type="InterPro" id="IPR025684">
    <property type="entry name" value="SprA_N_dom"/>
</dbReference>
<reference evidence="3" key="2">
    <citation type="journal article" date="2021" name="Microbiome">
        <title>Successional dynamics and alternative stable states in a saline activated sludge microbial community over 9 years.</title>
        <authorList>
            <person name="Wang Y."/>
            <person name="Ye J."/>
            <person name="Ju F."/>
            <person name="Liu L."/>
            <person name="Boyd J.A."/>
            <person name="Deng Y."/>
            <person name="Parks D.H."/>
            <person name="Jiang X."/>
            <person name="Yin X."/>
            <person name="Woodcroft B.J."/>
            <person name="Tyson G.W."/>
            <person name="Hugenholtz P."/>
            <person name="Polz M.F."/>
            <person name="Zhang T."/>
        </authorList>
    </citation>
    <scope>NUCLEOTIDE SEQUENCE</scope>
    <source>
        <strain evidence="3">HKST-UBA02</strain>
    </source>
</reference>
<accession>A0A956SC95</accession>
<dbReference type="NCBIfam" id="TIGR04189">
    <property type="entry name" value="surface_SprA"/>
    <property type="match status" value="1"/>
</dbReference>
<comment type="caution">
    <text evidence="3">The sequence shown here is derived from an EMBL/GenBank/DDBJ whole genome shotgun (WGS) entry which is preliminary data.</text>
</comment>
<dbReference type="Pfam" id="PF14349">
    <property type="entry name" value="SprA_N"/>
    <property type="match status" value="1"/>
</dbReference>
<feature type="compositionally biased region" description="Polar residues" evidence="1">
    <location>
        <begin position="1917"/>
        <end position="1928"/>
    </location>
</feature>
<proteinExistence type="predicted"/>
<dbReference type="EMBL" id="JAGQHS010000016">
    <property type="protein sequence ID" value="MCA9755150.1"/>
    <property type="molecule type" value="Genomic_DNA"/>
</dbReference>
<evidence type="ECO:0000313" key="3">
    <source>
        <dbReference type="EMBL" id="MCA9755150.1"/>
    </source>
</evidence>
<feature type="region of interest" description="Disordered" evidence="1">
    <location>
        <begin position="46"/>
        <end position="111"/>
    </location>
</feature>
<organism evidence="3 4">
    <name type="scientific">Eiseniibacteriota bacterium</name>
    <dbReference type="NCBI Taxonomy" id="2212470"/>
    <lineage>
        <taxon>Bacteria</taxon>
        <taxon>Candidatus Eiseniibacteriota</taxon>
    </lineage>
</organism>